<keyword evidence="2" id="KW-0472">Membrane</keyword>
<gene>
    <name evidence="3" type="ORF">Cantr_07711</name>
</gene>
<evidence type="ECO:0000313" key="3">
    <source>
        <dbReference type="EMBL" id="RCK59248.1"/>
    </source>
</evidence>
<keyword evidence="4" id="KW-1185">Reference proteome</keyword>
<accession>A0A367Y071</accession>
<dbReference type="OrthoDB" id="4026697at2759"/>
<proteinExistence type="predicted"/>
<feature type="transmembrane region" description="Helical" evidence="2">
    <location>
        <begin position="40"/>
        <end position="59"/>
    </location>
</feature>
<feature type="compositionally biased region" description="Acidic residues" evidence="1">
    <location>
        <begin position="330"/>
        <end position="344"/>
    </location>
</feature>
<comment type="caution">
    <text evidence="3">The sequence shown here is derived from an EMBL/GenBank/DDBJ whole genome shotgun (WGS) entry which is preliminary data.</text>
</comment>
<keyword evidence="2" id="KW-0812">Transmembrane</keyword>
<dbReference type="STRING" id="5486.A0A367Y071"/>
<evidence type="ECO:0000256" key="2">
    <source>
        <dbReference type="SAM" id="Phobius"/>
    </source>
</evidence>
<dbReference type="EMBL" id="QLNQ01000027">
    <property type="protein sequence ID" value="RCK59248.1"/>
    <property type="molecule type" value="Genomic_DNA"/>
</dbReference>
<keyword evidence="2" id="KW-1133">Transmembrane helix</keyword>
<dbReference type="AlphaFoldDB" id="A0A367Y071"/>
<evidence type="ECO:0000256" key="1">
    <source>
        <dbReference type="SAM" id="MobiDB-lite"/>
    </source>
</evidence>
<feature type="transmembrane region" description="Helical" evidence="2">
    <location>
        <begin position="12"/>
        <end position="34"/>
    </location>
</feature>
<feature type="compositionally biased region" description="Acidic residues" evidence="1">
    <location>
        <begin position="360"/>
        <end position="371"/>
    </location>
</feature>
<feature type="compositionally biased region" description="Basic and acidic residues" evidence="1">
    <location>
        <begin position="278"/>
        <end position="292"/>
    </location>
</feature>
<feature type="transmembrane region" description="Helical" evidence="2">
    <location>
        <begin position="79"/>
        <end position="104"/>
    </location>
</feature>
<organism evidence="3 4">
    <name type="scientific">Candida viswanathii</name>
    <dbReference type="NCBI Taxonomy" id="5486"/>
    <lineage>
        <taxon>Eukaryota</taxon>
        <taxon>Fungi</taxon>
        <taxon>Dikarya</taxon>
        <taxon>Ascomycota</taxon>
        <taxon>Saccharomycotina</taxon>
        <taxon>Pichiomycetes</taxon>
        <taxon>Debaryomycetaceae</taxon>
        <taxon>Candida/Lodderomyces clade</taxon>
        <taxon>Candida</taxon>
    </lineage>
</organism>
<name>A0A367Y071_9ASCO</name>
<protein>
    <submittedName>
        <fullName evidence="3">Uncharacterized protein</fullName>
    </submittedName>
</protein>
<reference evidence="3 4" key="1">
    <citation type="submission" date="2018-06" db="EMBL/GenBank/DDBJ databases">
        <title>Whole genome sequencing of Candida tropicalis (genome annotated by CSBL at Korea University).</title>
        <authorList>
            <person name="Ahn J."/>
        </authorList>
    </citation>
    <scope>NUCLEOTIDE SEQUENCE [LARGE SCALE GENOMIC DNA]</scope>
    <source>
        <strain evidence="3 4">ATCC 20962</strain>
    </source>
</reference>
<dbReference type="Proteomes" id="UP000253472">
    <property type="component" value="Unassembled WGS sequence"/>
</dbReference>
<feature type="region of interest" description="Disordered" evidence="1">
    <location>
        <begin position="258"/>
        <end position="384"/>
    </location>
</feature>
<feature type="compositionally biased region" description="Polar residues" evidence="1">
    <location>
        <begin position="375"/>
        <end position="384"/>
    </location>
</feature>
<feature type="compositionally biased region" description="Polar residues" evidence="1">
    <location>
        <begin position="259"/>
        <end position="271"/>
    </location>
</feature>
<sequence length="384" mass="43373">MSIITTAISTLTYPVTFLYSLIRLFVVHTIIIPLQLAFKITIYIPFIKIPILDPLIYLLELQDFKIRNNEQWIINQINLFLITGIHYVLACLIIGAGVGIWMGVNLSLINLVFNVPQGAGMDIPQTKESVVSVTKQDDRDKVKEESRTGLENFGKGVIIPDLLPNLSKSKILQKIQQDRFMQQQQQRQEQQRQFAERRLAESQFQEIQKSPEAMINIRGELENEEPVVDDEYGEAVEVVGLEDDGYAYTGGLRNRIDKSQQAAKQGSNAKVTSRKNTTRVEESDESESKSEQEQTEEEVKEVHFEPSVIEEPVLKPIPGPDPGRAHHDEEQEVQGEVDADESEGGETSTTDEGALSNIPEETEDEEEEEEVFTSRAETTENTLL</sequence>
<evidence type="ECO:0000313" key="4">
    <source>
        <dbReference type="Proteomes" id="UP000253472"/>
    </source>
</evidence>